<sequence>MHTACFSTFRDLFQLIEDLYSASALHFYVFDLYIDVYRCIQPIFRLSGNCNFSFQPLFAAFNLSSDFSMNELTKDENWVLNQLEMQGKEIGVYVELRANFTCNKRSEEMHINI</sequence>
<dbReference type="Proteomes" id="UP001627284">
    <property type="component" value="Unassembled WGS sequence"/>
</dbReference>
<gene>
    <name evidence="1" type="ORF">AABB24_024218</name>
</gene>
<accession>A0ABD2SMV1</accession>
<name>A0ABD2SMV1_9SOLN</name>
<keyword evidence="2" id="KW-1185">Reference proteome</keyword>
<evidence type="ECO:0000313" key="1">
    <source>
        <dbReference type="EMBL" id="KAL3345165.1"/>
    </source>
</evidence>
<dbReference type="AlphaFoldDB" id="A0ABD2SMV1"/>
<comment type="caution">
    <text evidence="1">The sequence shown here is derived from an EMBL/GenBank/DDBJ whole genome shotgun (WGS) entry which is preliminary data.</text>
</comment>
<proteinExistence type="predicted"/>
<evidence type="ECO:0000313" key="2">
    <source>
        <dbReference type="Proteomes" id="UP001627284"/>
    </source>
</evidence>
<dbReference type="EMBL" id="JBJKTR010000014">
    <property type="protein sequence ID" value="KAL3345165.1"/>
    <property type="molecule type" value="Genomic_DNA"/>
</dbReference>
<organism evidence="1 2">
    <name type="scientific">Solanum stoloniferum</name>
    <dbReference type="NCBI Taxonomy" id="62892"/>
    <lineage>
        <taxon>Eukaryota</taxon>
        <taxon>Viridiplantae</taxon>
        <taxon>Streptophyta</taxon>
        <taxon>Embryophyta</taxon>
        <taxon>Tracheophyta</taxon>
        <taxon>Spermatophyta</taxon>
        <taxon>Magnoliopsida</taxon>
        <taxon>eudicotyledons</taxon>
        <taxon>Gunneridae</taxon>
        <taxon>Pentapetalae</taxon>
        <taxon>asterids</taxon>
        <taxon>lamiids</taxon>
        <taxon>Solanales</taxon>
        <taxon>Solanaceae</taxon>
        <taxon>Solanoideae</taxon>
        <taxon>Solaneae</taxon>
        <taxon>Solanum</taxon>
    </lineage>
</organism>
<protein>
    <submittedName>
        <fullName evidence="1">Uncharacterized protein</fullName>
    </submittedName>
</protein>
<reference evidence="1 2" key="1">
    <citation type="submission" date="2024-05" db="EMBL/GenBank/DDBJ databases">
        <title>De novo assembly of an allotetraploid wild potato.</title>
        <authorList>
            <person name="Hosaka A.J."/>
        </authorList>
    </citation>
    <scope>NUCLEOTIDE SEQUENCE [LARGE SCALE GENOMIC DNA]</scope>
    <source>
        <tissue evidence="1">Young leaves</tissue>
    </source>
</reference>